<proteinExistence type="predicted"/>
<dbReference type="PROSITE" id="PS51257">
    <property type="entry name" value="PROKAR_LIPOPROTEIN"/>
    <property type="match status" value="1"/>
</dbReference>
<protein>
    <recommendedName>
        <fullName evidence="3">DUF4296 domain-containing protein</fullName>
    </recommendedName>
</protein>
<name>Q0YT45_9CHLB</name>
<comment type="caution">
    <text evidence="1">The sequence shown here is derived from an EMBL/GenBank/DDBJ whole genome shotgun (WGS) entry which is preliminary data.</text>
</comment>
<accession>Q0YT45</accession>
<dbReference type="Proteomes" id="UP000004162">
    <property type="component" value="Unassembled WGS sequence"/>
</dbReference>
<reference evidence="1 2" key="2">
    <citation type="submission" date="2006-07" db="EMBL/GenBank/DDBJ databases">
        <title>Sequencing of the draft genome and assembly of Chlorobium ferroxidans DSM 13031.</title>
        <authorList>
            <consortium name="US DOE Joint Genome Institute (JGI-PGF)"/>
            <person name="Copeland A."/>
            <person name="Lucas S."/>
            <person name="Lapidus A."/>
            <person name="Barry K."/>
            <person name="Glavina del Rio T."/>
            <person name="Dalin E."/>
            <person name="Tice H."/>
            <person name="Bruce D."/>
            <person name="Pitluck S."/>
            <person name="Richardson P."/>
        </authorList>
    </citation>
    <scope>NUCLEOTIDE SEQUENCE [LARGE SCALE GENOMIC DNA]</scope>
    <source>
        <strain evidence="1 2">DSM 13031</strain>
    </source>
</reference>
<dbReference type="AlphaFoldDB" id="Q0YT45"/>
<evidence type="ECO:0000313" key="1">
    <source>
        <dbReference type="EMBL" id="EAT59420.1"/>
    </source>
</evidence>
<dbReference type="EMBL" id="AASE01000004">
    <property type="protein sequence ID" value="EAT59420.1"/>
    <property type="molecule type" value="Genomic_DNA"/>
</dbReference>
<reference evidence="1 2" key="1">
    <citation type="submission" date="2006-07" db="EMBL/GenBank/DDBJ databases">
        <title>Annotation of the draft genome assembly of Chlorobium ferroxidans DSM 13031.</title>
        <authorList>
            <consortium name="US DOE Joint Genome Institute (JGI-ORNL)"/>
            <person name="Larimer F."/>
            <person name="Land M."/>
            <person name="Hauser L."/>
        </authorList>
    </citation>
    <scope>NUCLEOTIDE SEQUENCE [LARGE SCALE GENOMIC DNA]</scope>
    <source>
        <strain evidence="1 2">DSM 13031</strain>
    </source>
</reference>
<gene>
    <name evidence="1" type="ORF">CferDRAFT_1347</name>
</gene>
<evidence type="ECO:0008006" key="3">
    <source>
        <dbReference type="Google" id="ProtNLM"/>
    </source>
</evidence>
<sequence>MKLRQGFSVFTLCLIFTSALFGCSEKKLSKLDMDDIRFAGFYSDYLLQSGIPAGDDVIVSALLDAAQLDTLLVRHTLSRERFTFKTQTYSRNPDLWRLVLLQVRENIRKKTVSAQ</sequence>
<evidence type="ECO:0000313" key="2">
    <source>
        <dbReference type="Proteomes" id="UP000004162"/>
    </source>
</evidence>
<organism evidence="1 2">
    <name type="scientific">Chlorobium ferrooxidans DSM 13031</name>
    <dbReference type="NCBI Taxonomy" id="377431"/>
    <lineage>
        <taxon>Bacteria</taxon>
        <taxon>Pseudomonadati</taxon>
        <taxon>Chlorobiota</taxon>
        <taxon>Chlorobiia</taxon>
        <taxon>Chlorobiales</taxon>
        <taxon>Chlorobiaceae</taxon>
        <taxon>Chlorobium/Pelodictyon group</taxon>
        <taxon>Chlorobium</taxon>
    </lineage>
</organism>
<keyword evidence="2" id="KW-1185">Reference proteome</keyword>